<proteinExistence type="predicted"/>
<keyword evidence="2" id="KW-1185">Reference proteome</keyword>
<sequence length="210" mass="23896">MSLLQDETVISMNASTLLESKFGFRSKYYVLSDARFISAPEKRAWATSDLSPNTHRVVRSDLRPIDDETLETRTTYVAPLTRDGFSLNLSRGYYFGCTTTMLALQLAWHLGAKDVYLLGCDLRYPEENPRFYAETTPQLEDAFTSVQLSNIVNAAKVFESQNRQLINCSARSFLRPYLPYMSFADAVSDKVKKSPRKRRATVQKKIAVHS</sequence>
<dbReference type="Proteomes" id="UP001440612">
    <property type="component" value="Chromosome"/>
</dbReference>
<accession>A0ABZ2UZJ3</accession>
<protein>
    <submittedName>
        <fullName evidence="1">Uncharacterized protein</fullName>
    </submittedName>
</protein>
<dbReference type="EMBL" id="CP150951">
    <property type="protein sequence ID" value="WZC47579.1"/>
    <property type="molecule type" value="Genomic_DNA"/>
</dbReference>
<name>A0ABZ2UZJ3_9RHOB</name>
<organism evidence="1 2">
    <name type="scientific">Yoonia phaeophyticola</name>
    <dbReference type="NCBI Taxonomy" id="3137369"/>
    <lineage>
        <taxon>Bacteria</taxon>
        <taxon>Pseudomonadati</taxon>
        <taxon>Pseudomonadota</taxon>
        <taxon>Alphaproteobacteria</taxon>
        <taxon>Rhodobacterales</taxon>
        <taxon>Paracoccaceae</taxon>
        <taxon>Yoonia</taxon>
    </lineage>
</organism>
<dbReference type="Gene3D" id="3.90.1480.10">
    <property type="entry name" value="Alpha-2,3-sialyltransferase"/>
    <property type="match status" value="1"/>
</dbReference>
<evidence type="ECO:0000313" key="1">
    <source>
        <dbReference type="EMBL" id="WZC47579.1"/>
    </source>
</evidence>
<gene>
    <name evidence="1" type="ORF">AABB29_11665</name>
</gene>
<evidence type="ECO:0000313" key="2">
    <source>
        <dbReference type="Proteomes" id="UP001440612"/>
    </source>
</evidence>
<dbReference type="RefSeq" id="WP_341365699.1">
    <property type="nucleotide sequence ID" value="NZ_CP150951.2"/>
</dbReference>
<reference evidence="2" key="1">
    <citation type="submission" date="2024-04" db="EMBL/GenBank/DDBJ databases">
        <title>Phylogenomic analyses of a clade within the roseobacter group suggest taxonomic reassignments of species of the genera Aestuariivita, Citreicella, Loktanella, Nautella, Pelagibaca, Ruegeria, Thalassobius, Thiobacimonas and Tropicibacter, and the proposal o.</title>
        <authorList>
            <person name="Jeon C.O."/>
        </authorList>
    </citation>
    <scope>NUCLEOTIDE SEQUENCE [LARGE SCALE GENOMIC DNA]</scope>
    <source>
        <strain evidence="2">BS5-3</strain>
    </source>
</reference>